<name>A0AA91YZ78_NIACI</name>
<keyword evidence="1" id="KW-0720">Serine protease</keyword>
<dbReference type="InterPro" id="IPR043504">
    <property type="entry name" value="Peptidase_S1_PA_chymotrypsin"/>
</dbReference>
<dbReference type="Gene3D" id="2.40.10.10">
    <property type="entry name" value="Trypsin-like serine proteases"/>
    <property type="match status" value="2"/>
</dbReference>
<organism evidence="2 3">
    <name type="scientific">Niallia circulans</name>
    <name type="common">Bacillus circulans</name>
    <dbReference type="NCBI Taxonomy" id="1397"/>
    <lineage>
        <taxon>Bacteria</taxon>
        <taxon>Bacillati</taxon>
        <taxon>Bacillota</taxon>
        <taxon>Bacilli</taxon>
        <taxon>Bacillales</taxon>
        <taxon>Bacillaceae</taxon>
        <taxon>Niallia</taxon>
    </lineage>
</organism>
<dbReference type="Proteomes" id="UP000216961">
    <property type="component" value="Unassembled WGS sequence"/>
</dbReference>
<dbReference type="RefSeq" id="WP_095333331.1">
    <property type="nucleotide sequence ID" value="NZ_NPBQ01000129.1"/>
</dbReference>
<evidence type="ECO:0008006" key="4">
    <source>
        <dbReference type="Google" id="ProtNLM"/>
    </source>
</evidence>
<protein>
    <recommendedName>
        <fullName evidence="4">Peptidase S1 domain-containing protein</fullName>
    </recommendedName>
</protein>
<keyword evidence="1" id="KW-0645">Protease</keyword>
<accession>A0AA91YZ78</accession>
<gene>
    <name evidence="2" type="ORF">CHH57_20745</name>
</gene>
<evidence type="ECO:0000313" key="3">
    <source>
        <dbReference type="Proteomes" id="UP000216961"/>
    </source>
</evidence>
<evidence type="ECO:0000313" key="2">
    <source>
        <dbReference type="EMBL" id="PAD81234.1"/>
    </source>
</evidence>
<dbReference type="InterPro" id="IPR009003">
    <property type="entry name" value="Peptidase_S1_PA"/>
</dbReference>
<sequence>MFKLSMNENQIMNTGILKIKQNKTKFISNASLIMGWKYPLVCTAAHCVFDWYKQTNANEITFITYDNQEYEVEEVYVSKEWVQNGIVDYDTAFLTLKKPPLETDNIIKPIFNNTSKKQHALIPYIQKKFFRKNKIEIIKNITFEDHIHNSSLLGVKGKAGVGSSGSPWLLKKDRDYFQFSNTSLSFNSVKDIVWGPYWGEHIENLYLHANKKGNNLESIKTYKL</sequence>
<dbReference type="SUPFAM" id="SSF50494">
    <property type="entry name" value="Trypsin-like serine proteases"/>
    <property type="match status" value="1"/>
</dbReference>
<reference evidence="2 3" key="1">
    <citation type="submission" date="2017-07" db="EMBL/GenBank/DDBJ databases">
        <title>Isolation and whole genome analysis of endospore-forming bacteria from heroin.</title>
        <authorList>
            <person name="Kalinowski J."/>
            <person name="Ahrens B."/>
            <person name="Al-Dilaimi A."/>
            <person name="Winkler A."/>
            <person name="Wibberg D."/>
            <person name="Schleenbecker U."/>
            <person name="Ruckert C."/>
            <person name="Wolfel R."/>
            <person name="Grass G."/>
        </authorList>
    </citation>
    <scope>NUCLEOTIDE SEQUENCE [LARGE SCALE GENOMIC DNA]</scope>
    <source>
        <strain evidence="2 3">7521-2</strain>
    </source>
</reference>
<evidence type="ECO:0000256" key="1">
    <source>
        <dbReference type="ARBA" id="ARBA00022825"/>
    </source>
</evidence>
<dbReference type="GO" id="GO:0008236">
    <property type="term" value="F:serine-type peptidase activity"/>
    <property type="evidence" value="ECO:0007669"/>
    <property type="project" value="UniProtKB-KW"/>
</dbReference>
<proteinExistence type="predicted"/>
<comment type="caution">
    <text evidence="2">The sequence shown here is derived from an EMBL/GenBank/DDBJ whole genome shotgun (WGS) entry which is preliminary data.</text>
</comment>
<dbReference type="AlphaFoldDB" id="A0AA91YZ78"/>
<keyword evidence="1" id="KW-0378">Hydrolase</keyword>
<dbReference type="EMBL" id="NPBQ01000129">
    <property type="protein sequence ID" value="PAD81234.1"/>
    <property type="molecule type" value="Genomic_DNA"/>
</dbReference>